<protein>
    <submittedName>
        <fullName evidence="1">Mycofactocin biosynthesis chaperone MftB</fullName>
    </submittedName>
</protein>
<dbReference type="AlphaFoldDB" id="A0A3M2KWK1"/>
<dbReference type="OrthoDB" id="3784885at2"/>
<reference evidence="1 2" key="1">
    <citation type="submission" date="2018-10" db="EMBL/GenBank/DDBJ databases">
        <title>Isolation from cow dung.</title>
        <authorList>
            <person name="Ling L."/>
        </authorList>
    </citation>
    <scope>NUCLEOTIDE SEQUENCE [LARGE SCALE GENOMIC DNA]</scope>
    <source>
        <strain evidence="1 2">NEAU-LL90</strain>
    </source>
</reference>
<dbReference type="NCBIfam" id="TIGR03967">
    <property type="entry name" value="mycofact_MftB"/>
    <property type="match status" value="1"/>
</dbReference>
<organism evidence="1 2">
    <name type="scientific">Nocardia stercoris</name>
    <dbReference type="NCBI Taxonomy" id="2483361"/>
    <lineage>
        <taxon>Bacteria</taxon>
        <taxon>Bacillati</taxon>
        <taxon>Actinomycetota</taxon>
        <taxon>Actinomycetes</taxon>
        <taxon>Mycobacteriales</taxon>
        <taxon>Nocardiaceae</taxon>
        <taxon>Nocardia</taxon>
    </lineage>
</organism>
<name>A0A3M2KWK1_9NOCA</name>
<evidence type="ECO:0000313" key="1">
    <source>
        <dbReference type="EMBL" id="RMI28830.1"/>
    </source>
</evidence>
<dbReference type="RefSeq" id="WP_122191250.1">
    <property type="nucleotide sequence ID" value="NZ_RFFH01000018.1"/>
</dbReference>
<accession>A0A3M2KWK1</accession>
<dbReference type="Pfam" id="PF26520">
    <property type="entry name" value="MftB_chaperone"/>
    <property type="match status" value="1"/>
</dbReference>
<keyword evidence="2" id="KW-1185">Reference proteome</keyword>
<gene>
    <name evidence="1" type="primary">mftB</name>
    <name evidence="1" type="ORF">EBN03_28560</name>
</gene>
<sequence length="100" mass="10802">MSTDPATFDPARPYALAESVSLRPETFGALAYDYRTRRLSFLKTPGLVGVVEALECVPDVFAALAAAAIPDAEHDDYLRALAGLHESGTIRCRITRTGHP</sequence>
<evidence type="ECO:0000313" key="2">
    <source>
        <dbReference type="Proteomes" id="UP000279275"/>
    </source>
</evidence>
<comment type="caution">
    <text evidence="1">The sequence shown here is derived from an EMBL/GenBank/DDBJ whole genome shotgun (WGS) entry which is preliminary data.</text>
</comment>
<dbReference type="InterPro" id="IPR023850">
    <property type="entry name" value="MftB"/>
</dbReference>
<proteinExistence type="predicted"/>
<dbReference type="Proteomes" id="UP000279275">
    <property type="component" value="Unassembled WGS sequence"/>
</dbReference>
<dbReference type="EMBL" id="RFFH01000018">
    <property type="protein sequence ID" value="RMI28830.1"/>
    <property type="molecule type" value="Genomic_DNA"/>
</dbReference>